<name>A0ABP8GJC9_9BACT</name>
<dbReference type="PANTHER" id="PTHR39200">
    <property type="entry name" value="HYPOTHETICAL EXPORTED PROTEIN"/>
    <property type="match status" value="1"/>
</dbReference>
<dbReference type="RefSeq" id="WP_345254372.1">
    <property type="nucleotide sequence ID" value="NZ_BAABGY010000006.1"/>
</dbReference>
<feature type="domain" description="Putative auto-transporter adhesin head GIN" evidence="1">
    <location>
        <begin position="40"/>
        <end position="221"/>
    </location>
</feature>
<evidence type="ECO:0000313" key="2">
    <source>
        <dbReference type="EMBL" id="GAA4325054.1"/>
    </source>
</evidence>
<dbReference type="Gene3D" id="2.160.20.120">
    <property type="match status" value="1"/>
</dbReference>
<sequence>MKPLLALCFVLLLTTSCRFGGGRRIKGNGELVTRERSVGNFNAVEVSGPIEVLLTQGAAGPVRIATDGNLQEYIELQVSANRLYVKTRDGVNLRPRAGLKVYVTAPALEALRISGSGKFTSSARLSSPRLEVDVDGSGDVVLDVDTPDMSTDINGSGSIRLQGTTRLLRSEIHGSGDLYAYNLLSERTRVNISGSGNAQVHASKRLDIDINGSGDVSYKGGGEVNQSIHGSGNIRKAD</sequence>
<accession>A0ABP8GJC9</accession>
<evidence type="ECO:0000259" key="1">
    <source>
        <dbReference type="Pfam" id="PF10988"/>
    </source>
</evidence>
<keyword evidence="3" id="KW-1185">Reference proteome</keyword>
<reference evidence="3" key="1">
    <citation type="journal article" date="2019" name="Int. J. Syst. Evol. Microbiol.">
        <title>The Global Catalogue of Microorganisms (GCM) 10K type strain sequencing project: providing services to taxonomists for standard genome sequencing and annotation.</title>
        <authorList>
            <consortium name="The Broad Institute Genomics Platform"/>
            <consortium name="The Broad Institute Genome Sequencing Center for Infectious Disease"/>
            <person name="Wu L."/>
            <person name="Ma J."/>
        </authorList>
    </citation>
    <scope>NUCLEOTIDE SEQUENCE [LARGE SCALE GENOMIC DNA]</scope>
    <source>
        <strain evidence="3">JCM 17919</strain>
    </source>
</reference>
<dbReference type="PROSITE" id="PS51257">
    <property type="entry name" value="PROKAR_LIPOPROTEIN"/>
    <property type="match status" value="1"/>
</dbReference>
<dbReference type="Proteomes" id="UP001501725">
    <property type="component" value="Unassembled WGS sequence"/>
</dbReference>
<protein>
    <submittedName>
        <fullName evidence="2">Head GIN domain-containing protein</fullName>
    </submittedName>
</protein>
<comment type="caution">
    <text evidence="2">The sequence shown here is derived from an EMBL/GenBank/DDBJ whole genome shotgun (WGS) entry which is preliminary data.</text>
</comment>
<dbReference type="InterPro" id="IPR021255">
    <property type="entry name" value="DUF2807"/>
</dbReference>
<evidence type="ECO:0000313" key="3">
    <source>
        <dbReference type="Proteomes" id="UP001501725"/>
    </source>
</evidence>
<proteinExistence type="predicted"/>
<dbReference type="Pfam" id="PF10988">
    <property type="entry name" value="DUF2807"/>
    <property type="match status" value="1"/>
</dbReference>
<organism evidence="2 3">
    <name type="scientific">Flaviaesturariibacter amylovorans</name>
    <dbReference type="NCBI Taxonomy" id="1084520"/>
    <lineage>
        <taxon>Bacteria</taxon>
        <taxon>Pseudomonadati</taxon>
        <taxon>Bacteroidota</taxon>
        <taxon>Chitinophagia</taxon>
        <taxon>Chitinophagales</taxon>
        <taxon>Chitinophagaceae</taxon>
        <taxon>Flaviaestuariibacter</taxon>
    </lineage>
</organism>
<dbReference type="PANTHER" id="PTHR39200:SF1">
    <property type="entry name" value="AUTO-TRANSPORTER ADHESIN HEAD GIN DOMAIN-CONTAINING PROTEIN-RELATED"/>
    <property type="match status" value="1"/>
</dbReference>
<dbReference type="EMBL" id="BAABGY010000006">
    <property type="protein sequence ID" value="GAA4325054.1"/>
    <property type="molecule type" value="Genomic_DNA"/>
</dbReference>
<gene>
    <name evidence="2" type="ORF">GCM10023184_12760</name>
</gene>